<sequence>MNHKKLISVLTPCYNEEKNIEEVYLKVKEIFEEFEEYDYEHIFIDNASSDKTVSILKSIASKDPRIKIIINARNFGVIRSYYYGLLQAYGDAVVLIFADLQEPPSLIKEFIKKWEEGYKVVQAVKTFSEENYLLFTIKKLYYYFLGKVSEVELSGNTSGFGLYDQTILNVLRQIDDPYPYFKGLISEIGFDKAKIPYTQNKRKRGVSAMNFYKLYDYAMLGITSHSKVPLRLATMVGFSLSVLCCLLAIGTFVAKLLFWNYFPIGIAALIIGVFFLSSVQLFFIGMIGEYIGLMNMRMLKRPLVIERERINF</sequence>
<evidence type="ECO:0000256" key="3">
    <source>
        <dbReference type="ARBA" id="ARBA00022679"/>
    </source>
</evidence>
<feature type="domain" description="Glycosyltransferase 2-like" evidence="8">
    <location>
        <begin position="8"/>
        <end position="168"/>
    </location>
</feature>
<keyword evidence="10" id="KW-1185">Reference proteome</keyword>
<keyword evidence="5 7" id="KW-1133">Transmembrane helix</keyword>
<feature type="transmembrane region" description="Helical" evidence="7">
    <location>
        <begin position="232"/>
        <end position="258"/>
    </location>
</feature>
<name>B7JZ87_RIPO1</name>
<proteinExistence type="predicted"/>
<evidence type="ECO:0000256" key="1">
    <source>
        <dbReference type="ARBA" id="ARBA00004141"/>
    </source>
</evidence>
<evidence type="ECO:0000259" key="8">
    <source>
        <dbReference type="Pfam" id="PF00535"/>
    </source>
</evidence>
<dbReference type="GO" id="GO:0016757">
    <property type="term" value="F:glycosyltransferase activity"/>
    <property type="evidence" value="ECO:0007669"/>
    <property type="project" value="UniProtKB-KW"/>
</dbReference>
<dbReference type="RefSeq" id="WP_012596559.1">
    <property type="nucleotide sequence ID" value="NC_011726.1"/>
</dbReference>
<dbReference type="PANTHER" id="PTHR48090">
    <property type="entry name" value="UNDECAPRENYL-PHOSPHATE 4-DEOXY-4-FORMAMIDO-L-ARABINOSE TRANSFERASE-RELATED"/>
    <property type="match status" value="1"/>
</dbReference>
<accession>B7JZ87</accession>
<dbReference type="EMBL" id="CP001287">
    <property type="protein sequence ID" value="ACK67298.1"/>
    <property type="molecule type" value="Genomic_DNA"/>
</dbReference>
<keyword evidence="6 7" id="KW-0472">Membrane</keyword>
<reference evidence="10" key="1">
    <citation type="journal article" date="2011" name="MBio">
        <title>Novel metabolic attributes of the genus Cyanothece, comprising a group of unicellular nitrogen-fixing Cyanobacteria.</title>
        <authorList>
            <person name="Bandyopadhyay A."/>
            <person name="Elvitigala T."/>
            <person name="Welsh E."/>
            <person name="Stockel J."/>
            <person name="Liberton M."/>
            <person name="Min H."/>
            <person name="Sherman L.A."/>
            <person name="Pakrasi H.B."/>
        </authorList>
    </citation>
    <scope>NUCLEOTIDE SEQUENCE [LARGE SCALE GENOMIC DNA]</scope>
    <source>
        <strain evidence="10">PCC 8801</strain>
    </source>
</reference>
<evidence type="ECO:0000256" key="4">
    <source>
        <dbReference type="ARBA" id="ARBA00022692"/>
    </source>
</evidence>
<dbReference type="CAZy" id="GT2">
    <property type="family name" value="Glycosyltransferase Family 2"/>
</dbReference>
<dbReference type="Gene3D" id="3.90.550.10">
    <property type="entry name" value="Spore Coat Polysaccharide Biosynthesis Protein SpsA, Chain A"/>
    <property type="match status" value="1"/>
</dbReference>
<dbReference type="HOGENOM" id="CLU_033536_0_1_3"/>
<evidence type="ECO:0000313" key="9">
    <source>
        <dbReference type="EMBL" id="ACK67298.1"/>
    </source>
</evidence>
<protein>
    <submittedName>
        <fullName evidence="9">Glycosyl transferase family 2</fullName>
    </submittedName>
</protein>
<evidence type="ECO:0000313" key="10">
    <source>
        <dbReference type="Proteomes" id="UP000008204"/>
    </source>
</evidence>
<keyword evidence="3 9" id="KW-0808">Transferase</keyword>
<evidence type="ECO:0000256" key="6">
    <source>
        <dbReference type="ARBA" id="ARBA00023136"/>
    </source>
</evidence>
<dbReference type="InterPro" id="IPR050256">
    <property type="entry name" value="Glycosyltransferase_2"/>
</dbReference>
<keyword evidence="2" id="KW-0328">Glycosyltransferase</keyword>
<gene>
    <name evidence="9" type="ordered locus">PCC8801_3328</name>
</gene>
<dbReference type="InterPro" id="IPR001173">
    <property type="entry name" value="Glyco_trans_2-like"/>
</dbReference>
<dbReference type="eggNOG" id="COG0463">
    <property type="taxonomic scope" value="Bacteria"/>
</dbReference>
<comment type="subcellular location">
    <subcellularLocation>
        <location evidence="1">Membrane</location>
        <topology evidence="1">Multi-pass membrane protein</topology>
    </subcellularLocation>
</comment>
<dbReference type="SUPFAM" id="SSF53448">
    <property type="entry name" value="Nucleotide-diphospho-sugar transferases"/>
    <property type="match status" value="1"/>
</dbReference>
<dbReference type="Pfam" id="PF00535">
    <property type="entry name" value="Glycos_transf_2"/>
    <property type="match status" value="1"/>
</dbReference>
<dbReference type="OrthoDB" id="9807778at2"/>
<dbReference type="AlphaFoldDB" id="B7JZ87"/>
<evidence type="ECO:0000256" key="7">
    <source>
        <dbReference type="SAM" id="Phobius"/>
    </source>
</evidence>
<keyword evidence="4 7" id="KW-0812">Transmembrane</keyword>
<dbReference type="CDD" id="cd04187">
    <property type="entry name" value="DPM1_like_bac"/>
    <property type="match status" value="1"/>
</dbReference>
<dbReference type="GO" id="GO:0005886">
    <property type="term" value="C:plasma membrane"/>
    <property type="evidence" value="ECO:0007669"/>
    <property type="project" value="TreeGrafter"/>
</dbReference>
<dbReference type="PANTHER" id="PTHR48090:SF1">
    <property type="entry name" value="PROPHAGE BACTOPRENOL GLUCOSYL TRANSFERASE HOMOLOG"/>
    <property type="match status" value="1"/>
</dbReference>
<dbReference type="STRING" id="41431.PCC8801_3328"/>
<dbReference type="Proteomes" id="UP000008204">
    <property type="component" value="Chromosome"/>
</dbReference>
<evidence type="ECO:0000256" key="2">
    <source>
        <dbReference type="ARBA" id="ARBA00022676"/>
    </source>
</evidence>
<evidence type="ECO:0000256" key="5">
    <source>
        <dbReference type="ARBA" id="ARBA00022989"/>
    </source>
</evidence>
<dbReference type="KEGG" id="cyp:PCC8801_3328"/>
<organism evidence="9 10">
    <name type="scientific">Rippkaea orientalis (strain PCC 8801 / RF-1)</name>
    <name type="common">Cyanothece sp. (strain PCC 8801)</name>
    <dbReference type="NCBI Taxonomy" id="41431"/>
    <lineage>
        <taxon>Bacteria</taxon>
        <taxon>Bacillati</taxon>
        <taxon>Cyanobacteriota</taxon>
        <taxon>Cyanophyceae</taxon>
        <taxon>Oscillatoriophycideae</taxon>
        <taxon>Chroococcales</taxon>
        <taxon>Aphanothecaceae</taxon>
        <taxon>Rippkaea</taxon>
        <taxon>Rippkaea orientalis</taxon>
    </lineage>
</organism>
<feature type="transmembrane region" description="Helical" evidence="7">
    <location>
        <begin position="264"/>
        <end position="291"/>
    </location>
</feature>
<dbReference type="InterPro" id="IPR029044">
    <property type="entry name" value="Nucleotide-diphossugar_trans"/>
</dbReference>